<dbReference type="PANTHER" id="PTHR13697">
    <property type="entry name" value="PHOSPHOFRUCTOKINASE"/>
    <property type="match status" value="1"/>
</dbReference>
<keyword evidence="12 15" id="KW-0460">Magnesium</keyword>
<evidence type="ECO:0000256" key="7">
    <source>
        <dbReference type="ARBA" id="ARBA00022679"/>
    </source>
</evidence>
<gene>
    <name evidence="15" type="primary">pfkA</name>
    <name evidence="17" type="ORF">SAMN04488558_101282</name>
</gene>
<feature type="domain" description="Phosphofructokinase" evidence="16">
    <location>
        <begin position="3"/>
        <end position="275"/>
    </location>
</feature>
<evidence type="ECO:0000256" key="15">
    <source>
        <dbReference type="HAMAP-Rule" id="MF_00339"/>
    </source>
</evidence>
<proteinExistence type="inferred from homology"/>
<dbReference type="GO" id="GO:0030388">
    <property type="term" value="P:fructose 1,6-bisphosphate metabolic process"/>
    <property type="evidence" value="ECO:0007669"/>
    <property type="project" value="TreeGrafter"/>
</dbReference>
<dbReference type="GO" id="GO:0042802">
    <property type="term" value="F:identical protein binding"/>
    <property type="evidence" value="ECO:0007669"/>
    <property type="project" value="TreeGrafter"/>
</dbReference>
<keyword evidence="9 15" id="KW-0547">Nucleotide-binding</keyword>
<dbReference type="PANTHER" id="PTHR13697:SF4">
    <property type="entry name" value="ATP-DEPENDENT 6-PHOSPHOFRUCTOKINASE"/>
    <property type="match status" value="1"/>
</dbReference>
<feature type="binding site" evidence="15">
    <location>
        <position position="162"/>
    </location>
    <ligand>
        <name>substrate</name>
        <note>ligand shared between dimeric partners</note>
    </ligand>
</feature>
<dbReference type="GO" id="GO:0005524">
    <property type="term" value="F:ATP binding"/>
    <property type="evidence" value="ECO:0007669"/>
    <property type="project" value="UniProtKB-UniRule"/>
</dbReference>
<accession>A0A1H8ZMI9</accession>
<keyword evidence="5 15" id="KW-0963">Cytoplasm</keyword>
<dbReference type="InterPro" id="IPR022953">
    <property type="entry name" value="ATP_PFK"/>
</dbReference>
<comment type="cofactor">
    <cofactor evidence="1 15">
        <name>Mg(2+)</name>
        <dbReference type="ChEBI" id="CHEBI:18420"/>
    </cofactor>
</comment>
<evidence type="ECO:0000256" key="5">
    <source>
        <dbReference type="ARBA" id="ARBA00022490"/>
    </source>
</evidence>
<feature type="binding site" description="in other chain" evidence="15">
    <location>
        <begin position="185"/>
        <end position="187"/>
    </location>
    <ligand>
        <name>ADP</name>
        <dbReference type="ChEBI" id="CHEBI:456216"/>
        <note>allosteric activator; ligand shared between dimeric partners</note>
    </ligand>
</feature>
<dbReference type="OrthoDB" id="9802503at2"/>
<feature type="binding site" evidence="15">
    <location>
        <position position="244"/>
    </location>
    <ligand>
        <name>substrate</name>
        <note>ligand shared between dimeric partners</note>
    </ligand>
</feature>
<comment type="activity regulation">
    <text evidence="15">Allosterically activated by ADP and other diphosphonucleosides, and allosterically inhibited by phosphoenolpyruvate.</text>
</comment>
<keyword evidence="6 15" id="KW-0021">Allosteric enzyme</keyword>
<feature type="binding site" evidence="15">
    <location>
        <begin position="102"/>
        <end position="105"/>
    </location>
    <ligand>
        <name>ATP</name>
        <dbReference type="ChEBI" id="CHEBI:30616"/>
    </ligand>
</feature>
<comment type="similarity">
    <text evidence="15">Belongs to the phosphofructokinase type A (PFKA) family. ATP-dependent PFK group I subfamily. Prokaryotic clade 'B1' sub-subfamily.</text>
</comment>
<dbReference type="NCBIfam" id="NF002872">
    <property type="entry name" value="PRK03202.1"/>
    <property type="match status" value="1"/>
</dbReference>
<name>A0A1H8ZMI9_9LACT</name>
<dbReference type="FunFam" id="3.40.50.460:FF:000002">
    <property type="entry name" value="ATP-dependent 6-phosphofructokinase"/>
    <property type="match status" value="1"/>
</dbReference>
<keyword evidence="10 15" id="KW-0418">Kinase</keyword>
<keyword evidence="18" id="KW-1185">Reference proteome</keyword>
<evidence type="ECO:0000313" key="17">
    <source>
        <dbReference type="EMBL" id="SEP65615.1"/>
    </source>
</evidence>
<evidence type="ECO:0000256" key="9">
    <source>
        <dbReference type="ARBA" id="ARBA00022741"/>
    </source>
</evidence>
<comment type="subcellular location">
    <subcellularLocation>
        <location evidence="3 15">Cytoplasm</location>
    </subcellularLocation>
</comment>
<dbReference type="GO" id="GO:0003872">
    <property type="term" value="F:6-phosphofructokinase activity"/>
    <property type="evidence" value="ECO:0007669"/>
    <property type="project" value="UniProtKB-UniRule"/>
</dbReference>
<dbReference type="UniPathway" id="UPA00109">
    <property type="reaction ID" value="UER00182"/>
</dbReference>
<dbReference type="GO" id="GO:0061621">
    <property type="term" value="P:canonical glycolysis"/>
    <property type="evidence" value="ECO:0007669"/>
    <property type="project" value="TreeGrafter"/>
</dbReference>
<evidence type="ECO:0000259" key="16">
    <source>
        <dbReference type="Pfam" id="PF00365"/>
    </source>
</evidence>
<reference evidence="17 18" key="1">
    <citation type="submission" date="2016-10" db="EMBL/GenBank/DDBJ databases">
        <authorList>
            <person name="de Groot N.N."/>
        </authorList>
    </citation>
    <scope>NUCLEOTIDE SEQUENCE [LARGE SCALE GENOMIC DNA]</scope>
    <source>
        <strain evidence="17 18">DSM 15695</strain>
    </source>
</reference>
<dbReference type="FunFam" id="3.40.50.450:FF:000001">
    <property type="entry name" value="ATP-dependent 6-phosphofructokinase"/>
    <property type="match status" value="1"/>
</dbReference>
<keyword evidence="11 15" id="KW-0067">ATP-binding</keyword>
<dbReference type="EMBL" id="FOEN01000001">
    <property type="protein sequence ID" value="SEP65615.1"/>
    <property type="molecule type" value="Genomic_DNA"/>
</dbReference>
<dbReference type="RefSeq" id="WP_092570021.1">
    <property type="nucleotide sequence ID" value="NZ_CALUDV010000002.1"/>
</dbReference>
<evidence type="ECO:0000256" key="3">
    <source>
        <dbReference type="ARBA" id="ARBA00004496"/>
    </source>
</evidence>
<evidence type="ECO:0000256" key="4">
    <source>
        <dbReference type="ARBA" id="ARBA00004679"/>
    </source>
</evidence>
<evidence type="ECO:0000256" key="14">
    <source>
        <dbReference type="ARBA" id="ARBA00048070"/>
    </source>
</evidence>
<protein>
    <recommendedName>
        <fullName evidence="15">ATP-dependent 6-phosphofructokinase</fullName>
        <shortName evidence="15">ATP-PFK</shortName>
        <shortName evidence="15">Phosphofructokinase</shortName>
        <ecNumber evidence="15">2.7.1.11</ecNumber>
    </recommendedName>
    <alternativeName>
        <fullName evidence="15">Phosphohexokinase</fullName>
    </alternativeName>
</protein>
<comment type="function">
    <text evidence="2 15">Catalyzes the phosphorylation of D-fructose 6-phosphate to fructose 1,6-bisphosphate by ATP, the first committing step of glycolysis.</text>
</comment>
<comment type="pathway">
    <text evidence="4 15">Carbohydrate degradation; glycolysis; D-glyceraldehyde 3-phosphate and glycerone phosphate from D-glucose: step 3/4.</text>
</comment>
<feature type="active site" description="Proton acceptor" evidence="15">
    <location>
        <position position="127"/>
    </location>
</feature>
<dbReference type="InterPro" id="IPR015912">
    <property type="entry name" value="Phosphofructokinase_CS"/>
</dbReference>
<dbReference type="Gene3D" id="3.40.50.450">
    <property type="match status" value="1"/>
</dbReference>
<evidence type="ECO:0000256" key="8">
    <source>
        <dbReference type="ARBA" id="ARBA00022723"/>
    </source>
</evidence>
<dbReference type="PROSITE" id="PS00433">
    <property type="entry name" value="PHOSPHOFRUCTOKINASE"/>
    <property type="match status" value="1"/>
</dbReference>
<dbReference type="GO" id="GO:0006002">
    <property type="term" value="P:fructose 6-phosphate metabolic process"/>
    <property type="evidence" value="ECO:0007669"/>
    <property type="project" value="UniProtKB-UniRule"/>
</dbReference>
<dbReference type="HAMAP" id="MF_00339">
    <property type="entry name" value="Phosphofructokinase_I_B1"/>
    <property type="match status" value="1"/>
</dbReference>
<dbReference type="GO" id="GO:0048029">
    <property type="term" value="F:monosaccharide binding"/>
    <property type="evidence" value="ECO:0007669"/>
    <property type="project" value="TreeGrafter"/>
</dbReference>
<evidence type="ECO:0000256" key="1">
    <source>
        <dbReference type="ARBA" id="ARBA00001946"/>
    </source>
</evidence>
<comment type="subunit">
    <text evidence="15">Homotetramer.</text>
</comment>
<dbReference type="PRINTS" id="PR00476">
    <property type="entry name" value="PHFRCTKINASE"/>
</dbReference>
<feature type="binding site" evidence="15">
    <location>
        <position position="11"/>
    </location>
    <ligand>
        <name>ATP</name>
        <dbReference type="ChEBI" id="CHEBI:30616"/>
    </ligand>
</feature>
<dbReference type="GO" id="GO:0046872">
    <property type="term" value="F:metal ion binding"/>
    <property type="evidence" value="ECO:0007669"/>
    <property type="project" value="UniProtKB-KW"/>
</dbReference>
<dbReference type="InterPro" id="IPR012828">
    <property type="entry name" value="PFKA_ATP_prok"/>
</dbReference>
<feature type="binding site" description="in other chain" evidence="15">
    <location>
        <position position="222"/>
    </location>
    <ligand>
        <name>substrate</name>
        <note>ligand shared between dimeric partners</note>
    </ligand>
</feature>
<dbReference type="AlphaFoldDB" id="A0A1H8ZMI9"/>
<evidence type="ECO:0000256" key="10">
    <source>
        <dbReference type="ARBA" id="ARBA00022777"/>
    </source>
</evidence>
<organism evidence="17 18">
    <name type="scientific">Ignavigranum ruoffiae</name>
    <dbReference type="NCBI Taxonomy" id="89093"/>
    <lineage>
        <taxon>Bacteria</taxon>
        <taxon>Bacillati</taxon>
        <taxon>Bacillota</taxon>
        <taxon>Bacilli</taxon>
        <taxon>Lactobacillales</taxon>
        <taxon>Aerococcaceae</taxon>
        <taxon>Ignavigranum</taxon>
    </lineage>
</organism>
<dbReference type="Proteomes" id="UP000198833">
    <property type="component" value="Unassembled WGS sequence"/>
</dbReference>
<comment type="catalytic activity">
    <reaction evidence="14 15">
        <text>beta-D-fructose 6-phosphate + ATP = beta-D-fructose 1,6-bisphosphate + ADP + H(+)</text>
        <dbReference type="Rhea" id="RHEA:16109"/>
        <dbReference type="ChEBI" id="CHEBI:15378"/>
        <dbReference type="ChEBI" id="CHEBI:30616"/>
        <dbReference type="ChEBI" id="CHEBI:32966"/>
        <dbReference type="ChEBI" id="CHEBI:57634"/>
        <dbReference type="ChEBI" id="CHEBI:456216"/>
        <dbReference type="EC" id="2.7.1.11"/>
    </reaction>
</comment>
<evidence type="ECO:0000313" key="18">
    <source>
        <dbReference type="Proteomes" id="UP000198833"/>
    </source>
</evidence>
<feature type="binding site" evidence="15">
    <location>
        <position position="103"/>
    </location>
    <ligand>
        <name>Mg(2+)</name>
        <dbReference type="ChEBI" id="CHEBI:18420"/>
        <note>catalytic</note>
    </ligand>
</feature>
<dbReference type="PIRSF" id="PIRSF000532">
    <property type="entry name" value="ATP_PFK_prok"/>
    <property type="match status" value="1"/>
</dbReference>
<feature type="binding site" evidence="15">
    <location>
        <begin position="72"/>
        <end position="73"/>
    </location>
    <ligand>
        <name>ATP</name>
        <dbReference type="ChEBI" id="CHEBI:30616"/>
    </ligand>
</feature>
<dbReference type="GO" id="GO:0016208">
    <property type="term" value="F:AMP binding"/>
    <property type="evidence" value="ECO:0007669"/>
    <property type="project" value="TreeGrafter"/>
</dbReference>
<dbReference type="InterPro" id="IPR012003">
    <property type="entry name" value="ATP_PFK_prok-type"/>
</dbReference>
<keyword evidence="8 15" id="KW-0479">Metal-binding</keyword>
<keyword evidence="7 15" id="KW-0808">Transferase</keyword>
<dbReference type="NCBIfam" id="TIGR02482">
    <property type="entry name" value="PFKA_ATP"/>
    <property type="match status" value="1"/>
</dbReference>
<dbReference type="SUPFAM" id="SSF53784">
    <property type="entry name" value="Phosphofructokinase"/>
    <property type="match status" value="1"/>
</dbReference>
<evidence type="ECO:0000256" key="11">
    <source>
        <dbReference type="ARBA" id="ARBA00022840"/>
    </source>
</evidence>
<comment type="caution">
    <text evidence="15">Lacks conserved residue(s) required for the propagation of feature annotation.</text>
</comment>
<dbReference type="GO" id="GO:0005945">
    <property type="term" value="C:6-phosphofructokinase complex"/>
    <property type="evidence" value="ECO:0007669"/>
    <property type="project" value="TreeGrafter"/>
</dbReference>
<dbReference type="InterPro" id="IPR035966">
    <property type="entry name" value="PKF_sf"/>
</dbReference>
<feature type="binding site" description="in other chain" evidence="15">
    <location>
        <begin position="250"/>
        <end position="253"/>
    </location>
    <ligand>
        <name>substrate</name>
        <note>ligand shared between dimeric partners</note>
    </ligand>
</feature>
<dbReference type="InterPro" id="IPR000023">
    <property type="entry name" value="Phosphofructokinase_dom"/>
</dbReference>
<dbReference type="STRING" id="89093.SAMN04488558_101282"/>
<evidence type="ECO:0000256" key="2">
    <source>
        <dbReference type="ARBA" id="ARBA00002659"/>
    </source>
</evidence>
<dbReference type="Gene3D" id="3.40.50.460">
    <property type="entry name" value="Phosphofructokinase domain"/>
    <property type="match status" value="1"/>
</dbReference>
<sequence>MKRIAVLTSGGDAPGMNAAIRAILDQGMHHGLEVYGIFHGYKGLVEGDFRLLTVKEVHHRLKTGGTLLYSARYPEFAQAEIQQLALQQLKKHQIEGLIVIGGDGSFQGALALNKLGFPAIGIPGTIDNDIPGTEYTIGFDSAVTVALDAIDKISDTAASHERTFVVEVMGRSAGDIAIWAGVAAGADAIIIPEEGFEMTEIVERVRSGRRSGRDHSLIILAEGVMKVDEFVTRYTTIAQEQDVRGIALSHIQRGGAPTARDRVFAQLMGAKAVDNLINGLSGIYMGIIQERLATFDIVETLKKKDKSIREDLYQLNYELTDRDL</sequence>
<dbReference type="EC" id="2.7.1.11" evidence="15"/>
<dbReference type="Pfam" id="PF00365">
    <property type="entry name" value="PFK"/>
    <property type="match status" value="1"/>
</dbReference>
<evidence type="ECO:0000256" key="12">
    <source>
        <dbReference type="ARBA" id="ARBA00022842"/>
    </source>
</evidence>
<feature type="binding site" description="in other chain" evidence="15">
    <location>
        <begin position="125"/>
        <end position="127"/>
    </location>
    <ligand>
        <name>substrate</name>
        <note>ligand shared between dimeric partners</note>
    </ligand>
</feature>
<evidence type="ECO:0000256" key="13">
    <source>
        <dbReference type="ARBA" id="ARBA00023152"/>
    </source>
</evidence>
<dbReference type="GO" id="GO:0070095">
    <property type="term" value="F:fructose-6-phosphate binding"/>
    <property type="evidence" value="ECO:0007669"/>
    <property type="project" value="TreeGrafter"/>
</dbReference>
<evidence type="ECO:0000256" key="6">
    <source>
        <dbReference type="ARBA" id="ARBA00022533"/>
    </source>
</evidence>
<keyword evidence="13 15" id="KW-0324">Glycolysis</keyword>
<feature type="binding site" description="in other chain" evidence="15">
    <location>
        <begin position="169"/>
        <end position="171"/>
    </location>
    <ligand>
        <name>substrate</name>
        <note>ligand shared between dimeric partners</note>
    </ligand>
</feature>